<dbReference type="GO" id="GO:0004843">
    <property type="term" value="F:cysteine-type deubiquitinase activity"/>
    <property type="evidence" value="ECO:0007669"/>
    <property type="project" value="UniProtKB-UniRule"/>
</dbReference>
<evidence type="ECO:0000256" key="2">
    <source>
        <dbReference type="ARBA" id="ARBA00009326"/>
    </source>
</evidence>
<evidence type="ECO:0000313" key="11">
    <source>
        <dbReference type="EMBL" id="KAJ5068025.1"/>
    </source>
</evidence>
<keyword evidence="12" id="KW-1185">Reference proteome</keyword>
<dbReference type="GO" id="GO:0016579">
    <property type="term" value="P:protein deubiquitination"/>
    <property type="evidence" value="ECO:0007669"/>
    <property type="project" value="TreeGrafter"/>
</dbReference>
<keyword evidence="6 7" id="KW-0788">Thiol protease</keyword>
<evidence type="ECO:0000259" key="10">
    <source>
        <dbReference type="PROSITE" id="PS52048"/>
    </source>
</evidence>
<feature type="domain" description="UCH catalytic" evidence="10">
    <location>
        <begin position="5"/>
        <end position="229"/>
    </location>
</feature>
<feature type="active site" description="Nucleophile" evidence="7">
    <location>
        <position position="96"/>
    </location>
</feature>
<name>A0A9Q0L9U3_ANAIG</name>
<dbReference type="InterPro" id="IPR038765">
    <property type="entry name" value="Papain-like_cys_pep_sf"/>
</dbReference>
<dbReference type="OrthoDB" id="427186at2759"/>
<dbReference type="GO" id="GO:0005737">
    <property type="term" value="C:cytoplasm"/>
    <property type="evidence" value="ECO:0007669"/>
    <property type="project" value="TreeGrafter"/>
</dbReference>
<comment type="similarity">
    <text evidence="2 7 8">Belongs to the peptidase C12 family.</text>
</comment>
<evidence type="ECO:0000256" key="6">
    <source>
        <dbReference type="ARBA" id="ARBA00022807"/>
    </source>
</evidence>
<evidence type="ECO:0000256" key="5">
    <source>
        <dbReference type="ARBA" id="ARBA00022801"/>
    </source>
</evidence>
<feature type="site" description="Transition state stabilizer" evidence="7">
    <location>
        <position position="90"/>
    </location>
</feature>
<dbReference type="SUPFAM" id="SSF54001">
    <property type="entry name" value="Cysteine proteinases"/>
    <property type="match status" value="1"/>
</dbReference>
<evidence type="ECO:0000256" key="8">
    <source>
        <dbReference type="RuleBase" id="RU361215"/>
    </source>
</evidence>
<dbReference type="PANTHER" id="PTHR10589">
    <property type="entry name" value="UBIQUITIN CARBOXYL-TERMINAL HYDROLASE"/>
    <property type="match status" value="1"/>
</dbReference>
<dbReference type="Proteomes" id="UP001149090">
    <property type="component" value="Unassembled WGS sequence"/>
</dbReference>
<dbReference type="PROSITE" id="PS52048">
    <property type="entry name" value="UCH_DOMAIN"/>
    <property type="match status" value="1"/>
</dbReference>
<gene>
    <name evidence="11" type="ORF">M0811_12725</name>
</gene>
<proteinExistence type="inferred from homology"/>
<dbReference type="CDD" id="cd09616">
    <property type="entry name" value="Peptidase_C12_UCH_L1_L3"/>
    <property type="match status" value="1"/>
</dbReference>
<accession>A0A9Q0L9U3</accession>
<sequence length="232" mass="26559">MSEKRWIPLESNPQVFNRFCKGLGLPTEKWSFSELFGVDPDLLSFAPTPVLAVLLLYPMSKNIKEFGKKQKIEIETKGQEVSKNLWYVKQNIGNACGTIGLIHAIMNNMQTINAQGFLKEFYDKTKDLNPEERAKLLEESDEIQDQHDKSSKEGDTTPPDPNERVEYHFISFVNVDDSIYEMDGRKAFPINHGKTSRLSFLQDAADVIKKKFMDLDPQEIHFTLNILAPSVF</sequence>
<comment type="caution">
    <text evidence="11">The sequence shown here is derived from an EMBL/GenBank/DDBJ whole genome shotgun (WGS) entry which is preliminary data.</text>
</comment>
<dbReference type="Gene3D" id="3.40.532.10">
    <property type="entry name" value="Peptidase C12, ubiquitin carboxyl-terminal hydrolase"/>
    <property type="match status" value="1"/>
</dbReference>
<organism evidence="11 12">
    <name type="scientific">Anaeramoeba ignava</name>
    <name type="common">Anaerobic marine amoeba</name>
    <dbReference type="NCBI Taxonomy" id="1746090"/>
    <lineage>
        <taxon>Eukaryota</taxon>
        <taxon>Metamonada</taxon>
        <taxon>Anaeramoebidae</taxon>
        <taxon>Anaeramoeba</taxon>
    </lineage>
</organism>
<dbReference type="GO" id="GO:0006511">
    <property type="term" value="P:ubiquitin-dependent protein catabolic process"/>
    <property type="evidence" value="ECO:0007669"/>
    <property type="project" value="UniProtKB-UniRule"/>
</dbReference>
<dbReference type="PRINTS" id="PR00707">
    <property type="entry name" value="UBCTHYDRLASE"/>
</dbReference>
<evidence type="ECO:0000256" key="3">
    <source>
        <dbReference type="ARBA" id="ARBA00022670"/>
    </source>
</evidence>
<protein>
    <recommendedName>
        <fullName evidence="8">Ubiquitin carboxyl-terminal hydrolase</fullName>
        <ecNumber evidence="8">3.4.19.12</ecNumber>
    </recommendedName>
</protein>
<dbReference type="FunFam" id="3.40.532.10:FF:000006">
    <property type="entry name" value="Ubiquitin carboxyl-terminal hydrolase"/>
    <property type="match status" value="1"/>
</dbReference>
<dbReference type="EC" id="3.4.19.12" evidence="8"/>
<reference evidence="11" key="1">
    <citation type="submission" date="2022-10" db="EMBL/GenBank/DDBJ databases">
        <title>Novel sulphate-reducing endosymbionts in the free-living metamonad Anaeramoeba.</title>
        <authorList>
            <person name="Jerlstrom-Hultqvist J."/>
            <person name="Cepicka I."/>
            <person name="Gallot-Lavallee L."/>
            <person name="Salas-Leiva D."/>
            <person name="Curtis B.A."/>
            <person name="Zahonova K."/>
            <person name="Pipaliya S."/>
            <person name="Dacks J."/>
            <person name="Roger A.J."/>
        </authorList>
    </citation>
    <scope>NUCLEOTIDE SEQUENCE</scope>
    <source>
        <strain evidence="11">BMAN</strain>
    </source>
</reference>
<dbReference type="PANTHER" id="PTHR10589:SF17">
    <property type="entry name" value="UBIQUITIN CARBOXYL-TERMINAL HYDROLASE"/>
    <property type="match status" value="1"/>
</dbReference>
<dbReference type="AlphaFoldDB" id="A0A9Q0L9U3"/>
<dbReference type="OMA" id="IDLHYVC"/>
<dbReference type="InterPro" id="IPR001578">
    <property type="entry name" value="Peptidase_C12_UCH"/>
</dbReference>
<feature type="site" description="Important for enzyme activity" evidence="7">
    <location>
        <position position="183"/>
    </location>
</feature>
<keyword evidence="4 7" id="KW-0833">Ubl conjugation pathway</keyword>
<dbReference type="Pfam" id="PF01088">
    <property type="entry name" value="Peptidase_C12"/>
    <property type="match status" value="1"/>
</dbReference>
<comment type="catalytic activity">
    <reaction evidence="1 7 8">
        <text>Thiol-dependent hydrolysis of ester, thioester, amide, peptide and isopeptide bonds formed by the C-terminal Gly of ubiquitin (a 76-residue protein attached to proteins as an intracellular targeting signal).</text>
        <dbReference type="EC" id="3.4.19.12"/>
    </reaction>
</comment>
<evidence type="ECO:0000256" key="1">
    <source>
        <dbReference type="ARBA" id="ARBA00000707"/>
    </source>
</evidence>
<keyword evidence="5 7" id="KW-0378">Hydrolase</keyword>
<dbReference type="InterPro" id="IPR036959">
    <property type="entry name" value="Peptidase_C12_UCH_sf"/>
</dbReference>
<keyword evidence="3 7" id="KW-0645">Protease</keyword>
<feature type="active site" description="Proton donor" evidence="7">
    <location>
        <position position="168"/>
    </location>
</feature>
<evidence type="ECO:0000256" key="7">
    <source>
        <dbReference type="PROSITE-ProRule" id="PRU01393"/>
    </source>
</evidence>
<dbReference type="EMBL" id="JAPDFW010000122">
    <property type="protein sequence ID" value="KAJ5068025.1"/>
    <property type="molecule type" value="Genomic_DNA"/>
</dbReference>
<evidence type="ECO:0000313" key="12">
    <source>
        <dbReference type="Proteomes" id="UP001149090"/>
    </source>
</evidence>
<feature type="region of interest" description="Disordered" evidence="9">
    <location>
        <begin position="138"/>
        <end position="163"/>
    </location>
</feature>
<evidence type="ECO:0000256" key="9">
    <source>
        <dbReference type="SAM" id="MobiDB-lite"/>
    </source>
</evidence>
<evidence type="ECO:0000256" key="4">
    <source>
        <dbReference type="ARBA" id="ARBA00022786"/>
    </source>
</evidence>